<dbReference type="GO" id="GO:0016987">
    <property type="term" value="F:sigma factor activity"/>
    <property type="evidence" value="ECO:0007669"/>
    <property type="project" value="UniProtKB-KW"/>
</dbReference>
<accession>A0A1Y6CSF1</accession>
<dbReference type="GO" id="GO:0006352">
    <property type="term" value="P:DNA-templated transcription initiation"/>
    <property type="evidence" value="ECO:0007669"/>
    <property type="project" value="InterPro"/>
</dbReference>
<sequence>MDIAAWYEKYSGMVYRRCLELLKQPEKAEEAMQEVFIKVVKRQNQLHEQGPSSYLYQSATHTCLNIIRKDSKLKETSDLDILTSIACGEDFEELGLIRLTARRVLGETSVSTRVMATLHYVDGLTLQEVADEVNMSLSGVRKRLRQFKSEAQNKGV</sequence>
<dbReference type="AlphaFoldDB" id="A0A1Y6CSF1"/>
<dbReference type="SUPFAM" id="SSF88659">
    <property type="entry name" value="Sigma3 and sigma4 domains of RNA polymerase sigma factors"/>
    <property type="match status" value="1"/>
</dbReference>
<dbReference type="STRING" id="1513793.SAMN06296036_12763"/>
<keyword evidence="8" id="KW-1185">Reference proteome</keyword>
<keyword evidence="4" id="KW-0238">DNA-binding</keyword>
<evidence type="ECO:0000256" key="5">
    <source>
        <dbReference type="ARBA" id="ARBA00023163"/>
    </source>
</evidence>
<evidence type="ECO:0000313" key="7">
    <source>
        <dbReference type="EMBL" id="SMF73081.1"/>
    </source>
</evidence>
<keyword evidence="5" id="KW-0804">Transcription</keyword>
<evidence type="ECO:0000256" key="4">
    <source>
        <dbReference type="ARBA" id="ARBA00023125"/>
    </source>
</evidence>
<dbReference type="EMBL" id="FWZT01000027">
    <property type="protein sequence ID" value="SMF73081.1"/>
    <property type="molecule type" value="Genomic_DNA"/>
</dbReference>
<dbReference type="PANTHER" id="PTHR43133">
    <property type="entry name" value="RNA POLYMERASE ECF-TYPE SIGMA FACTO"/>
    <property type="match status" value="1"/>
</dbReference>
<reference evidence="8" key="1">
    <citation type="submission" date="2017-04" db="EMBL/GenBank/DDBJ databases">
        <authorList>
            <person name="Varghese N."/>
            <person name="Submissions S."/>
        </authorList>
    </citation>
    <scope>NUCLEOTIDE SEQUENCE [LARGE SCALE GENOMIC DNA]</scope>
    <source>
        <strain evidence="8">RKEM611</strain>
    </source>
</reference>
<gene>
    <name evidence="7" type="ORF">SAMN06296036_12763</name>
</gene>
<dbReference type="GO" id="GO:0003677">
    <property type="term" value="F:DNA binding"/>
    <property type="evidence" value="ECO:0007669"/>
    <property type="project" value="UniProtKB-KW"/>
</dbReference>
<feature type="domain" description="RNA polymerase sigma-70 region 2" evidence="6">
    <location>
        <begin position="7"/>
        <end position="71"/>
    </location>
</feature>
<dbReference type="InterPro" id="IPR007627">
    <property type="entry name" value="RNA_pol_sigma70_r2"/>
</dbReference>
<evidence type="ECO:0000256" key="3">
    <source>
        <dbReference type="ARBA" id="ARBA00023082"/>
    </source>
</evidence>
<dbReference type="InterPro" id="IPR013325">
    <property type="entry name" value="RNA_pol_sigma_r2"/>
</dbReference>
<evidence type="ECO:0000259" key="6">
    <source>
        <dbReference type="Pfam" id="PF04542"/>
    </source>
</evidence>
<dbReference type="InterPro" id="IPR014284">
    <property type="entry name" value="RNA_pol_sigma-70_dom"/>
</dbReference>
<evidence type="ECO:0000313" key="8">
    <source>
        <dbReference type="Proteomes" id="UP000192907"/>
    </source>
</evidence>
<evidence type="ECO:0000256" key="2">
    <source>
        <dbReference type="ARBA" id="ARBA00023015"/>
    </source>
</evidence>
<keyword evidence="2" id="KW-0805">Transcription regulation</keyword>
<dbReference type="Proteomes" id="UP000192907">
    <property type="component" value="Unassembled WGS sequence"/>
</dbReference>
<dbReference type="InterPro" id="IPR036388">
    <property type="entry name" value="WH-like_DNA-bd_sf"/>
</dbReference>
<comment type="similarity">
    <text evidence="1">Belongs to the sigma-70 factor family. ECF subfamily.</text>
</comment>
<keyword evidence="3" id="KW-0731">Sigma factor</keyword>
<dbReference type="RefSeq" id="WP_159455654.1">
    <property type="nucleotide sequence ID" value="NZ_FWZT01000027.1"/>
</dbReference>
<dbReference type="SUPFAM" id="SSF88946">
    <property type="entry name" value="Sigma2 domain of RNA polymerase sigma factors"/>
    <property type="match status" value="1"/>
</dbReference>
<proteinExistence type="inferred from homology"/>
<dbReference type="Gene3D" id="1.10.10.10">
    <property type="entry name" value="Winged helix-like DNA-binding domain superfamily/Winged helix DNA-binding domain"/>
    <property type="match status" value="1"/>
</dbReference>
<dbReference type="InterPro" id="IPR013324">
    <property type="entry name" value="RNA_pol_sigma_r3/r4-like"/>
</dbReference>
<dbReference type="InterPro" id="IPR039425">
    <property type="entry name" value="RNA_pol_sigma-70-like"/>
</dbReference>
<evidence type="ECO:0000256" key="1">
    <source>
        <dbReference type="ARBA" id="ARBA00010641"/>
    </source>
</evidence>
<organism evidence="7 8">
    <name type="scientific">Pseudobacteriovorax antillogorgiicola</name>
    <dbReference type="NCBI Taxonomy" id="1513793"/>
    <lineage>
        <taxon>Bacteria</taxon>
        <taxon>Pseudomonadati</taxon>
        <taxon>Bdellovibrionota</taxon>
        <taxon>Oligoflexia</taxon>
        <taxon>Oligoflexales</taxon>
        <taxon>Pseudobacteriovoracaceae</taxon>
        <taxon>Pseudobacteriovorax</taxon>
    </lineage>
</organism>
<dbReference type="PANTHER" id="PTHR43133:SF8">
    <property type="entry name" value="RNA POLYMERASE SIGMA FACTOR HI_1459-RELATED"/>
    <property type="match status" value="1"/>
</dbReference>
<name>A0A1Y6CSF1_9BACT</name>
<dbReference type="Pfam" id="PF04542">
    <property type="entry name" value="Sigma70_r2"/>
    <property type="match status" value="1"/>
</dbReference>
<dbReference type="NCBIfam" id="TIGR02937">
    <property type="entry name" value="sigma70-ECF"/>
    <property type="match status" value="1"/>
</dbReference>
<dbReference type="Gene3D" id="1.10.1740.10">
    <property type="match status" value="1"/>
</dbReference>
<protein>
    <submittedName>
        <fullName evidence="7">RNA polymerase sigma-70 factor, ECF subfamily</fullName>
    </submittedName>
</protein>